<name>A0A382PUY9_9ZZZZ</name>
<protein>
    <submittedName>
        <fullName evidence="1">Uncharacterized protein</fullName>
    </submittedName>
</protein>
<sequence>VKEAQDTLSLLDRYVDDIETNLDKERIKGKLKSLYVSAGDIDI</sequence>
<accession>A0A382PUY9</accession>
<proteinExistence type="predicted"/>
<evidence type="ECO:0000313" key="1">
    <source>
        <dbReference type="EMBL" id="SVC77193.1"/>
    </source>
</evidence>
<reference evidence="1" key="1">
    <citation type="submission" date="2018-05" db="EMBL/GenBank/DDBJ databases">
        <authorList>
            <person name="Lanie J.A."/>
            <person name="Ng W.-L."/>
            <person name="Kazmierczak K.M."/>
            <person name="Andrzejewski T.M."/>
            <person name="Davidsen T.M."/>
            <person name="Wayne K.J."/>
            <person name="Tettelin H."/>
            <person name="Glass J.I."/>
            <person name="Rusch D."/>
            <person name="Podicherti R."/>
            <person name="Tsui H.-C.T."/>
            <person name="Winkler M.E."/>
        </authorList>
    </citation>
    <scope>NUCLEOTIDE SEQUENCE</scope>
</reference>
<dbReference type="AlphaFoldDB" id="A0A382PUY9"/>
<gene>
    <name evidence="1" type="ORF">METZ01_LOCUS330047</name>
</gene>
<dbReference type="EMBL" id="UINC01109989">
    <property type="protein sequence ID" value="SVC77193.1"/>
    <property type="molecule type" value="Genomic_DNA"/>
</dbReference>
<organism evidence="1">
    <name type="scientific">marine metagenome</name>
    <dbReference type="NCBI Taxonomy" id="408172"/>
    <lineage>
        <taxon>unclassified sequences</taxon>
        <taxon>metagenomes</taxon>
        <taxon>ecological metagenomes</taxon>
    </lineage>
</organism>
<feature type="non-terminal residue" evidence="1">
    <location>
        <position position="1"/>
    </location>
</feature>